<evidence type="ECO:0000256" key="1">
    <source>
        <dbReference type="ARBA" id="ARBA00004651"/>
    </source>
</evidence>
<keyword evidence="5 7" id="KW-1133">Transmembrane helix</keyword>
<dbReference type="InterPro" id="IPR000620">
    <property type="entry name" value="EamA_dom"/>
</dbReference>
<feature type="transmembrane region" description="Helical" evidence="7">
    <location>
        <begin position="108"/>
        <end position="127"/>
    </location>
</feature>
<reference evidence="10" key="1">
    <citation type="submission" date="2017-04" db="EMBL/GenBank/DDBJ databases">
        <title>Function of individual gut microbiota members based on whole genome sequencing of pure cultures obtained from chicken caecum.</title>
        <authorList>
            <person name="Medvecky M."/>
            <person name="Cejkova D."/>
            <person name="Polansky O."/>
            <person name="Karasova D."/>
            <person name="Kubasova T."/>
            <person name="Cizek A."/>
            <person name="Rychlik I."/>
        </authorList>
    </citation>
    <scope>NUCLEOTIDE SEQUENCE [LARGE SCALE GENOMIC DNA]</scope>
    <source>
        <strain evidence="10">An180</strain>
    </source>
</reference>
<evidence type="ECO:0000256" key="3">
    <source>
        <dbReference type="ARBA" id="ARBA00022475"/>
    </source>
</evidence>
<dbReference type="AlphaFoldDB" id="A0A1Y4LCA3"/>
<feature type="transmembrane region" description="Helical" evidence="7">
    <location>
        <begin position="79"/>
        <end position="96"/>
    </location>
</feature>
<dbReference type="InterPro" id="IPR051258">
    <property type="entry name" value="Diverse_Substrate_Transporter"/>
</dbReference>
<evidence type="ECO:0000256" key="6">
    <source>
        <dbReference type="ARBA" id="ARBA00023136"/>
    </source>
</evidence>
<feature type="transmembrane region" description="Helical" evidence="7">
    <location>
        <begin position="249"/>
        <end position="269"/>
    </location>
</feature>
<feature type="transmembrane region" description="Helical" evidence="7">
    <location>
        <begin position="134"/>
        <end position="155"/>
    </location>
</feature>
<dbReference type="RefSeq" id="WP_087369718.1">
    <property type="nucleotide sequence ID" value="NZ_NFKK01000001.1"/>
</dbReference>
<evidence type="ECO:0000313" key="10">
    <source>
        <dbReference type="Proteomes" id="UP000195897"/>
    </source>
</evidence>
<keyword evidence="6 7" id="KW-0472">Membrane</keyword>
<keyword evidence="4 7" id="KW-0812">Transmembrane</keyword>
<comment type="subcellular location">
    <subcellularLocation>
        <location evidence="1">Cell membrane</location>
        <topology evidence="1">Multi-pass membrane protein</topology>
    </subcellularLocation>
</comment>
<comment type="caution">
    <text evidence="9">The sequence shown here is derived from an EMBL/GenBank/DDBJ whole genome shotgun (WGS) entry which is preliminary data.</text>
</comment>
<feature type="transmembrane region" description="Helical" evidence="7">
    <location>
        <begin position="161"/>
        <end position="180"/>
    </location>
</feature>
<evidence type="ECO:0000259" key="8">
    <source>
        <dbReference type="Pfam" id="PF00892"/>
    </source>
</evidence>
<feature type="transmembrane region" description="Helical" evidence="7">
    <location>
        <begin position="187"/>
        <end position="207"/>
    </location>
</feature>
<evidence type="ECO:0000256" key="7">
    <source>
        <dbReference type="SAM" id="Phobius"/>
    </source>
</evidence>
<name>A0A1Y4LCA3_9FIRM</name>
<dbReference type="EMBL" id="NFKK01000001">
    <property type="protein sequence ID" value="OUP54353.1"/>
    <property type="molecule type" value="Genomic_DNA"/>
</dbReference>
<dbReference type="SUPFAM" id="SSF103481">
    <property type="entry name" value="Multidrug resistance efflux transporter EmrE"/>
    <property type="match status" value="2"/>
</dbReference>
<evidence type="ECO:0000256" key="5">
    <source>
        <dbReference type="ARBA" id="ARBA00022989"/>
    </source>
</evidence>
<dbReference type="PANTHER" id="PTHR42920">
    <property type="entry name" value="OS03G0707200 PROTEIN-RELATED"/>
    <property type="match status" value="1"/>
</dbReference>
<feature type="domain" description="EamA" evidence="8">
    <location>
        <begin position="158"/>
        <end position="290"/>
    </location>
</feature>
<dbReference type="Pfam" id="PF00892">
    <property type="entry name" value="EamA"/>
    <property type="match status" value="2"/>
</dbReference>
<comment type="similarity">
    <text evidence="2">Belongs to the EamA transporter family.</text>
</comment>
<evidence type="ECO:0000256" key="2">
    <source>
        <dbReference type="ARBA" id="ARBA00007362"/>
    </source>
</evidence>
<protein>
    <submittedName>
        <fullName evidence="9">EamA family transporter</fullName>
    </submittedName>
</protein>
<dbReference type="Gene3D" id="1.10.3730.20">
    <property type="match status" value="1"/>
</dbReference>
<accession>A0A1Y4LCA3</accession>
<dbReference type="InterPro" id="IPR037185">
    <property type="entry name" value="EmrE-like"/>
</dbReference>
<proteinExistence type="inferred from homology"/>
<organism evidence="9 10">
    <name type="scientific">Butyricicoccus pullicaecorum</name>
    <dbReference type="NCBI Taxonomy" id="501571"/>
    <lineage>
        <taxon>Bacteria</taxon>
        <taxon>Bacillati</taxon>
        <taxon>Bacillota</taxon>
        <taxon>Clostridia</taxon>
        <taxon>Eubacteriales</taxon>
        <taxon>Butyricicoccaceae</taxon>
        <taxon>Butyricicoccus</taxon>
    </lineage>
</organism>
<evidence type="ECO:0000313" key="9">
    <source>
        <dbReference type="EMBL" id="OUP54353.1"/>
    </source>
</evidence>
<dbReference type="GO" id="GO:0005886">
    <property type="term" value="C:plasma membrane"/>
    <property type="evidence" value="ECO:0007669"/>
    <property type="project" value="UniProtKB-SubCell"/>
</dbReference>
<feature type="domain" description="EamA" evidence="8">
    <location>
        <begin position="10"/>
        <end position="148"/>
    </location>
</feature>
<keyword evidence="3" id="KW-1003">Cell membrane</keyword>
<evidence type="ECO:0000256" key="4">
    <source>
        <dbReference type="ARBA" id="ARBA00022692"/>
    </source>
</evidence>
<dbReference type="PANTHER" id="PTHR42920:SF5">
    <property type="entry name" value="EAMA DOMAIN-CONTAINING PROTEIN"/>
    <property type="match status" value="1"/>
</dbReference>
<feature type="transmembrane region" description="Helical" evidence="7">
    <location>
        <begin position="40"/>
        <end position="58"/>
    </location>
</feature>
<sequence length="305" mass="32320">MKQSIRMRANAVLLLTAIIWGVAFVAQSVGMDYVGPFTFSSVRNLIGGVVLLPCIALLDRLDSRSQTKESAPKNKAWPILGGVCCGVSLAVSEVLQQFGIARTSVGKAGFLTAMYILIVPLLGLLVGKRVSAKVWGAVALALCGMYLLCMTESSGIALGDLLVLAAAVGFSTHILIIDYFSPGVDCVRMSCIQFFTAGALCLIPMLFIEQPTFDALLGAWAPILYAGVLSSAVAYTLQVIGQKYTEPTVASLILSLESVVAALAGWVLLGERLSVRELTGCVLAFAAIILAQLPDRRVFASRAKD</sequence>
<feature type="transmembrane region" description="Helical" evidence="7">
    <location>
        <begin position="275"/>
        <end position="293"/>
    </location>
</feature>
<feature type="transmembrane region" description="Helical" evidence="7">
    <location>
        <begin position="219"/>
        <end position="237"/>
    </location>
</feature>
<gene>
    <name evidence="9" type="ORF">B5F17_00195</name>
</gene>
<dbReference type="Proteomes" id="UP000195897">
    <property type="component" value="Unassembled WGS sequence"/>
</dbReference>